<gene>
    <name evidence="1" type="ORF">BWR60_23380</name>
</gene>
<keyword evidence="2" id="KW-1185">Reference proteome</keyword>
<proteinExistence type="predicted"/>
<name>A0A211ZHD3_9PROT</name>
<feature type="non-terminal residue" evidence="1">
    <location>
        <position position="98"/>
    </location>
</feature>
<comment type="caution">
    <text evidence="1">The sequence shown here is derived from an EMBL/GenBank/DDBJ whole genome shotgun (WGS) entry which is preliminary data.</text>
</comment>
<evidence type="ECO:0000313" key="1">
    <source>
        <dbReference type="EMBL" id="OWJ64650.1"/>
    </source>
</evidence>
<organism evidence="1 2">
    <name type="scientific">Inquilinus limosus</name>
    <dbReference type="NCBI Taxonomy" id="171674"/>
    <lineage>
        <taxon>Bacteria</taxon>
        <taxon>Pseudomonadati</taxon>
        <taxon>Pseudomonadota</taxon>
        <taxon>Alphaproteobacteria</taxon>
        <taxon>Rhodospirillales</taxon>
        <taxon>Rhodospirillaceae</taxon>
        <taxon>Inquilinus</taxon>
    </lineage>
</organism>
<dbReference type="RefSeq" id="WP_218823639.1">
    <property type="nucleotide sequence ID" value="NZ_NHON01000052.1"/>
</dbReference>
<dbReference type="EMBL" id="NHON01000052">
    <property type="protein sequence ID" value="OWJ64650.1"/>
    <property type="molecule type" value="Genomic_DNA"/>
</dbReference>
<evidence type="ECO:0008006" key="3">
    <source>
        <dbReference type="Google" id="ProtNLM"/>
    </source>
</evidence>
<dbReference type="AlphaFoldDB" id="A0A211ZHD3"/>
<dbReference type="Proteomes" id="UP000196655">
    <property type="component" value="Unassembled WGS sequence"/>
</dbReference>
<reference evidence="2" key="1">
    <citation type="submission" date="2017-05" db="EMBL/GenBank/DDBJ databases">
        <authorList>
            <person name="Macchi M."/>
            <person name="Festa S."/>
            <person name="Coppotelli B.M."/>
            <person name="Morelli I.S."/>
        </authorList>
    </citation>
    <scope>NUCLEOTIDE SEQUENCE [LARGE SCALE GENOMIC DNA]</scope>
    <source>
        <strain evidence="2">I</strain>
    </source>
</reference>
<evidence type="ECO:0000313" key="2">
    <source>
        <dbReference type="Proteomes" id="UP000196655"/>
    </source>
</evidence>
<protein>
    <recommendedName>
        <fullName evidence="3">DUF2946 domain-containing protein</fullName>
    </recommendedName>
</protein>
<sequence>MQAGWRRTAVAVLLGYALIIQALWSQAGLVRAAEASALDPLSALCAVASGRTDPKAPAAPDQPHGDLCCTLACAAAAAGMAGPAVLPAGTAVPAGSTA</sequence>
<accession>A0A211ZHD3</accession>